<sequence>MIFFGDEESHSKSYWVAAYIDSDYPENYSMEELKPVLLVVEESVHYPLEGSQALLEWSSNAPSGIGYVCLGQTHRILCVSMFHQLHYLRYIRNGIVNPSDPSSSIYHSHNCLNYIRQSILCNSDLTLEPFDPLDRNFTVDRIGATHVCRDWSAVYGEIGSIGDHFGMERRKIQNALHIPVDVYPEPYRFHPCYETLKGK</sequence>
<dbReference type="PANTHER" id="PTHR33365:SF11">
    <property type="entry name" value="TAT PATHWAY SIGNAL SEQUENCE"/>
    <property type="match status" value="1"/>
</dbReference>
<dbReference type="Proteomes" id="UP000294933">
    <property type="component" value="Unassembled WGS sequence"/>
</dbReference>
<proteinExistence type="inferred from homology"/>
<evidence type="ECO:0000256" key="3">
    <source>
        <dbReference type="ARBA" id="ARBA00035112"/>
    </source>
</evidence>
<dbReference type="STRING" id="50990.A0A4Y7Q104"/>
<protein>
    <submittedName>
        <fullName evidence="4">Uncharacterized protein</fullName>
    </submittedName>
</protein>
<dbReference type="PANTHER" id="PTHR33365">
    <property type="entry name" value="YALI0B05434P"/>
    <property type="match status" value="1"/>
</dbReference>
<gene>
    <name evidence="4" type="ORF">BD410DRAFT_790355</name>
</gene>
<dbReference type="VEuPathDB" id="FungiDB:BD410DRAFT_790355"/>
<dbReference type="Pfam" id="PF11807">
    <property type="entry name" value="UstYa"/>
    <property type="match status" value="1"/>
</dbReference>
<name>A0A4Y7Q104_9AGAM</name>
<dbReference type="AlphaFoldDB" id="A0A4Y7Q104"/>
<keyword evidence="2" id="KW-0560">Oxidoreductase</keyword>
<evidence type="ECO:0000256" key="2">
    <source>
        <dbReference type="ARBA" id="ARBA00023002"/>
    </source>
</evidence>
<dbReference type="OrthoDB" id="3687641at2759"/>
<evidence type="ECO:0000256" key="1">
    <source>
        <dbReference type="ARBA" id="ARBA00004685"/>
    </source>
</evidence>
<dbReference type="GO" id="GO:0043386">
    <property type="term" value="P:mycotoxin biosynthetic process"/>
    <property type="evidence" value="ECO:0007669"/>
    <property type="project" value="InterPro"/>
</dbReference>
<keyword evidence="5" id="KW-1185">Reference proteome</keyword>
<comment type="pathway">
    <text evidence="1">Mycotoxin biosynthesis.</text>
</comment>
<comment type="similarity">
    <text evidence="3">Belongs to the ustYa family.</text>
</comment>
<dbReference type="GO" id="GO:0016491">
    <property type="term" value="F:oxidoreductase activity"/>
    <property type="evidence" value="ECO:0007669"/>
    <property type="project" value="UniProtKB-KW"/>
</dbReference>
<accession>A0A4Y7Q104</accession>
<evidence type="ECO:0000313" key="5">
    <source>
        <dbReference type="Proteomes" id="UP000294933"/>
    </source>
</evidence>
<dbReference type="InterPro" id="IPR021765">
    <property type="entry name" value="UstYa-like"/>
</dbReference>
<reference evidence="4 5" key="1">
    <citation type="submission" date="2018-06" db="EMBL/GenBank/DDBJ databases">
        <title>A transcriptomic atlas of mushroom development highlights an independent origin of complex multicellularity.</title>
        <authorList>
            <consortium name="DOE Joint Genome Institute"/>
            <person name="Krizsan K."/>
            <person name="Almasi E."/>
            <person name="Merenyi Z."/>
            <person name="Sahu N."/>
            <person name="Viragh M."/>
            <person name="Koszo T."/>
            <person name="Mondo S."/>
            <person name="Kiss B."/>
            <person name="Balint B."/>
            <person name="Kues U."/>
            <person name="Barry K."/>
            <person name="Hegedus J.C."/>
            <person name="Henrissat B."/>
            <person name="Johnson J."/>
            <person name="Lipzen A."/>
            <person name="Ohm R."/>
            <person name="Nagy I."/>
            <person name="Pangilinan J."/>
            <person name="Yan J."/>
            <person name="Xiong Y."/>
            <person name="Grigoriev I.V."/>
            <person name="Hibbett D.S."/>
            <person name="Nagy L.G."/>
        </authorList>
    </citation>
    <scope>NUCLEOTIDE SEQUENCE [LARGE SCALE GENOMIC DNA]</scope>
    <source>
        <strain evidence="4 5">SZMC22713</strain>
    </source>
</reference>
<dbReference type="EMBL" id="ML170184">
    <property type="protein sequence ID" value="TDL20986.1"/>
    <property type="molecule type" value="Genomic_DNA"/>
</dbReference>
<organism evidence="4 5">
    <name type="scientific">Rickenella mellea</name>
    <dbReference type="NCBI Taxonomy" id="50990"/>
    <lineage>
        <taxon>Eukaryota</taxon>
        <taxon>Fungi</taxon>
        <taxon>Dikarya</taxon>
        <taxon>Basidiomycota</taxon>
        <taxon>Agaricomycotina</taxon>
        <taxon>Agaricomycetes</taxon>
        <taxon>Hymenochaetales</taxon>
        <taxon>Rickenellaceae</taxon>
        <taxon>Rickenella</taxon>
    </lineage>
</organism>
<evidence type="ECO:0000313" key="4">
    <source>
        <dbReference type="EMBL" id="TDL20986.1"/>
    </source>
</evidence>